<keyword evidence="5" id="KW-0998">Cell outer membrane</keyword>
<evidence type="ECO:0000256" key="3">
    <source>
        <dbReference type="ARBA" id="ARBA00022729"/>
    </source>
</evidence>
<organism evidence="8 9">
    <name type="scientific">Aureibaculum algae</name>
    <dbReference type="NCBI Taxonomy" id="2584122"/>
    <lineage>
        <taxon>Bacteria</taxon>
        <taxon>Pseudomonadati</taxon>
        <taxon>Bacteroidota</taxon>
        <taxon>Flavobacteriia</taxon>
        <taxon>Flavobacteriales</taxon>
        <taxon>Flavobacteriaceae</taxon>
        <taxon>Aureibaculum</taxon>
    </lineage>
</organism>
<dbReference type="CDD" id="cd08977">
    <property type="entry name" value="SusD"/>
    <property type="match status" value="1"/>
</dbReference>
<comment type="subcellular location">
    <subcellularLocation>
        <location evidence="1">Cell outer membrane</location>
    </subcellularLocation>
</comment>
<keyword evidence="9" id="KW-1185">Reference proteome</keyword>
<keyword evidence="3" id="KW-0732">Signal</keyword>
<proteinExistence type="inferred from homology"/>
<dbReference type="EMBL" id="CP040749">
    <property type="protein sequence ID" value="QCX40967.1"/>
    <property type="molecule type" value="Genomic_DNA"/>
</dbReference>
<dbReference type="InterPro" id="IPR033985">
    <property type="entry name" value="SusD-like_N"/>
</dbReference>
<dbReference type="Proteomes" id="UP000306229">
    <property type="component" value="Chromosome"/>
</dbReference>
<feature type="domain" description="RagB/SusD" evidence="6">
    <location>
        <begin position="313"/>
        <end position="462"/>
    </location>
</feature>
<dbReference type="Gene3D" id="1.25.40.390">
    <property type="match status" value="1"/>
</dbReference>
<dbReference type="KEGG" id="fbe:FF125_02080"/>
<dbReference type="InterPro" id="IPR011990">
    <property type="entry name" value="TPR-like_helical_dom_sf"/>
</dbReference>
<protein>
    <submittedName>
        <fullName evidence="8">RagB/SusD family nutrient uptake outer membrane protein</fullName>
    </submittedName>
</protein>
<keyword evidence="4" id="KW-0472">Membrane</keyword>
<dbReference type="Pfam" id="PF14322">
    <property type="entry name" value="SusD-like_3"/>
    <property type="match status" value="1"/>
</dbReference>
<comment type="similarity">
    <text evidence="2">Belongs to the SusD family.</text>
</comment>
<gene>
    <name evidence="8" type="ORF">FF125_02080</name>
</gene>
<dbReference type="Pfam" id="PF07980">
    <property type="entry name" value="SusD_RagB"/>
    <property type="match status" value="1"/>
</dbReference>
<evidence type="ECO:0000313" key="9">
    <source>
        <dbReference type="Proteomes" id="UP000306229"/>
    </source>
</evidence>
<evidence type="ECO:0000256" key="2">
    <source>
        <dbReference type="ARBA" id="ARBA00006275"/>
    </source>
</evidence>
<dbReference type="SUPFAM" id="SSF48452">
    <property type="entry name" value="TPR-like"/>
    <property type="match status" value="1"/>
</dbReference>
<dbReference type="AlphaFoldDB" id="A0A5B7U1Q3"/>
<reference evidence="8 9" key="1">
    <citation type="submission" date="2019-05" db="EMBL/GenBank/DDBJ databases">
        <title>Algicella ahnfeltiae gen. nov., sp. nov., a novel marine bacterium of the family Flavobacteriaceae isolated from a red alga.</title>
        <authorList>
            <person name="Nedashkovskaya O.I."/>
            <person name="Kukhlevskiy A.D."/>
            <person name="Kim S.-G."/>
            <person name="Zhukova N.V."/>
            <person name="Mikhailov V.V."/>
        </authorList>
    </citation>
    <scope>NUCLEOTIDE SEQUENCE [LARGE SCALE GENOMIC DNA]</scope>
    <source>
        <strain evidence="8 9">10Alg115</strain>
    </source>
</reference>
<evidence type="ECO:0000256" key="1">
    <source>
        <dbReference type="ARBA" id="ARBA00004442"/>
    </source>
</evidence>
<dbReference type="InterPro" id="IPR012944">
    <property type="entry name" value="SusD_RagB_dom"/>
</dbReference>
<feature type="domain" description="SusD-like N-terminal" evidence="7">
    <location>
        <begin position="97"/>
        <end position="229"/>
    </location>
</feature>
<evidence type="ECO:0000259" key="6">
    <source>
        <dbReference type="Pfam" id="PF07980"/>
    </source>
</evidence>
<dbReference type="GO" id="GO:0009279">
    <property type="term" value="C:cell outer membrane"/>
    <property type="evidence" value="ECO:0007669"/>
    <property type="project" value="UniProtKB-SubCell"/>
</dbReference>
<evidence type="ECO:0000256" key="4">
    <source>
        <dbReference type="ARBA" id="ARBA00023136"/>
    </source>
</evidence>
<evidence type="ECO:0000259" key="7">
    <source>
        <dbReference type="Pfam" id="PF14322"/>
    </source>
</evidence>
<evidence type="ECO:0000313" key="8">
    <source>
        <dbReference type="EMBL" id="QCX40967.1"/>
    </source>
</evidence>
<dbReference type="OrthoDB" id="621570at2"/>
<evidence type="ECO:0000256" key="5">
    <source>
        <dbReference type="ARBA" id="ARBA00023237"/>
    </source>
</evidence>
<accession>A0A5B7U1Q3</accession>
<sequence length="462" mass="52468">MNLMNRNWGQLIVFILLVLFMISCDHFLEVDYPENQISGEVVFQDDATVLAALTAIYAHLRDNVLLTGNSNGLNVIMGLYSDELEYYGTPGQPLDAFYNHVLLQSNTSVEQLWNQSYYTIYMANSLLEGITENSHLSSETIQEIKGEALFIRALTHFYLVNLFGDVPYVIQTDYTLNSRVKRLTENEVYKAVVADLKAAQSFLSTSGASKGRIRPDKCTATALLSKVYLYMEDWQNAESESTSIIENTSLFSWETDLSKVFLKESTTSIWQLKPKLDGYNTLEASIFNFVSVPPPLMALNEHILNAFEEGDMRKTSWISSVANNADVWYHANKYKNTSTTSTTEYSVIFRLAELYLIRAEARAHLENLNGALNDVNKIRQRASIEDLINISKEELINAILQERRVELFTESGNRWFDLKRTGKAESILSLIKPNWESKDLLLPIPENELLVNPNLSPQNAGY</sequence>
<name>A0A5B7U1Q3_9FLAO</name>
<dbReference type="PROSITE" id="PS51257">
    <property type="entry name" value="PROKAR_LIPOPROTEIN"/>
    <property type="match status" value="1"/>
</dbReference>